<protein>
    <recommendedName>
        <fullName evidence="3">TonB C-terminal domain-containing protein</fullName>
    </recommendedName>
</protein>
<name>A0A6G6Y8X3_9SPHN</name>
<sequence>MAAIALAAVATAPSARCPGPFAGVDIAADVAASLAAELRRQIKPFWKPPEGTGRLRTRLRLRFSRDGALVGEPALVSQEGIAEVSDALAQEHARRAIKAVYRAAPFRLPVQYYAIWCSVDIQFDARLDQ</sequence>
<dbReference type="SUPFAM" id="SSF74653">
    <property type="entry name" value="TolA/TonB C-terminal domain"/>
    <property type="match status" value="1"/>
</dbReference>
<dbReference type="Gene3D" id="3.30.1150.10">
    <property type="match status" value="1"/>
</dbReference>
<organism evidence="1 2">
    <name type="scientific">Stakelama tenebrarum</name>
    <dbReference type="NCBI Taxonomy" id="2711215"/>
    <lineage>
        <taxon>Bacteria</taxon>
        <taxon>Pseudomonadati</taxon>
        <taxon>Pseudomonadota</taxon>
        <taxon>Alphaproteobacteria</taxon>
        <taxon>Sphingomonadales</taxon>
        <taxon>Sphingomonadaceae</taxon>
        <taxon>Stakelama</taxon>
    </lineage>
</organism>
<evidence type="ECO:0000313" key="2">
    <source>
        <dbReference type="Proteomes" id="UP000501568"/>
    </source>
</evidence>
<proteinExistence type="predicted"/>
<dbReference type="AlphaFoldDB" id="A0A6G6Y8X3"/>
<evidence type="ECO:0000313" key="1">
    <source>
        <dbReference type="EMBL" id="QIG81384.1"/>
    </source>
</evidence>
<accession>A0A6G6Y8X3</accession>
<gene>
    <name evidence="1" type="ORF">G5C33_17385</name>
</gene>
<keyword evidence="2" id="KW-1185">Reference proteome</keyword>
<dbReference type="EMBL" id="CP049109">
    <property type="protein sequence ID" value="QIG81384.1"/>
    <property type="molecule type" value="Genomic_DNA"/>
</dbReference>
<dbReference type="RefSeq" id="WP_165328310.1">
    <property type="nucleotide sequence ID" value="NZ_CP049109.1"/>
</dbReference>
<reference evidence="1 2" key="1">
    <citation type="submission" date="2020-02" db="EMBL/GenBank/DDBJ databases">
        <authorList>
            <person name="Zheng R.K."/>
            <person name="Sun C.M."/>
        </authorList>
    </citation>
    <scope>NUCLEOTIDE SEQUENCE [LARGE SCALE GENOMIC DNA]</scope>
    <source>
        <strain evidence="2">zrk23</strain>
    </source>
</reference>
<dbReference type="Proteomes" id="UP000501568">
    <property type="component" value="Chromosome"/>
</dbReference>
<evidence type="ECO:0008006" key="3">
    <source>
        <dbReference type="Google" id="ProtNLM"/>
    </source>
</evidence>
<dbReference type="KEGG" id="spzr:G5C33_17385"/>